<dbReference type="PANTHER" id="PTHR48100">
    <property type="entry name" value="BROAD-SPECIFICITY PHOSPHATASE YOR283W-RELATED"/>
    <property type="match status" value="1"/>
</dbReference>
<evidence type="ECO:0008006" key="3">
    <source>
        <dbReference type="Google" id="ProtNLM"/>
    </source>
</evidence>
<dbReference type="EMBL" id="JAKOGI010000001">
    <property type="protein sequence ID" value="KAJ8453403.1"/>
    <property type="molecule type" value="Genomic_DNA"/>
</dbReference>
<organism evidence="1 2">
    <name type="scientific">Carnegiea gigantea</name>
    <dbReference type="NCBI Taxonomy" id="171969"/>
    <lineage>
        <taxon>Eukaryota</taxon>
        <taxon>Viridiplantae</taxon>
        <taxon>Streptophyta</taxon>
        <taxon>Embryophyta</taxon>
        <taxon>Tracheophyta</taxon>
        <taxon>Spermatophyta</taxon>
        <taxon>Magnoliopsida</taxon>
        <taxon>eudicotyledons</taxon>
        <taxon>Gunneridae</taxon>
        <taxon>Pentapetalae</taxon>
        <taxon>Caryophyllales</taxon>
        <taxon>Cactineae</taxon>
        <taxon>Cactaceae</taxon>
        <taxon>Cactoideae</taxon>
        <taxon>Echinocereeae</taxon>
        <taxon>Carnegiea</taxon>
    </lineage>
</organism>
<dbReference type="InterPro" id="IPR029033">
    <property type="entry name" value="His_PPase_superfam"/>
</dbReference>
<evidence type="ECO:0000313" key="1">
    <source>
        <dbReference type="EMBL" id="KAJ8453403.1"/>
    </source>
</evidence>
<dbReference type="GO" id="GO:0005737">
    <property type="term" value="C:cytoplasm"/>
    <property type="evidence" value="ECO:0007669"/>
    <property type="project" value="TreeGrafter"/>
</dbReference>
<dbReference type="AlphaFoldDB" id="A0A9Q1QS45"/>
<accession>A0A9Q1QS45</accession>
<dbReference type="SUPFAM" id="SSF53254">
    <property type="entry name" value="Phosphoglycerate mutase-like"/>
    <property type="match status" value="2"/>
</dbReference>
<name>A0A9Q1QS45_9CARY</name>
<keyword evidence="2" id="KW-1185">Reference proteome</keyword>
<comment type="caution">
    <text evidence="1">The sequence shown here is derived from an EMBL/GenBank/DDBJ whole genome shotgun (WGS) entry which is preliminary data.</text>
</comment>
<proteinExistence type="predicted"/>
<dbReference type="Proteomes" id="UP001153076">
    <property type="component" value="Unassembled WGS sequence"/>
</dbReference>
<dbReference type="Gene3D" id="3.40.50.1240">
    <property type="entry name" value="Phosphoglycerate mutase-like"/>
    <property type="match status" value="1"/>
</dbReference>
<dbReference type="PANTHER" id="PTHR48100:SF1">
    <property type="entry name" value="HISTIDINE PHOSPHATASE FAMILY PROTEIN-RELATED"/>
    <property type="match status" value="1"/>
</dbReference>
<dbReference type="GO" id="GO:0016791">
    <property type="term" value="F:phosphatase activity"/>
    <property type="evidence" value="ECO:0007669"/>
    <property type="project" value="TreeGrafter"/>
</dbReference>
<protein>
    <recommendedName>
        <fullName evidence="3">Phosphoglycerate mutase-like protein</fullName>
    </recommendedName>
</protein>
<gene>
    <name evidence="1" type="ORF">Cgig2_008287</name>
</gene>
<reference evidence="1" key="1">
    <citation type="submission" date="2022-04" db="EMBL/GenBank/DDBJ databases">
        <title>Carnegiea gigantea Genome sequencing and assembly v2.</title>
        <authorList>
            <person name="Copetti D."/>
            <person name="Sanderson M.J."/>
            <person name="Burquez A."/>
            <person name="Wojciechowski M.F."/>
        </authorList>
    </citation>
    <scope>NUCLEOTIDE SEQUENCE</scope>
    <source>
        <strain evidence="1">SGP5-SGP5p</strain>
        <tissue evidence="1">Aerial part</tissue>
    </source>
</reference>
<sequence>MDTTAGQGLYPQHRCKTLHLVDNLRKHVKASGLSNKIELVITSPLTRTMQTAVGAFGGDDYTDGIDVAPLMVADAANSGRPAISSLNCPPFLAVELCREHLIESDEDTWWQEDIRETNDKVAARGMKFLKWLWTRKEKEIAIVSHSGFLFHTLSAFGKDCHQSVKDEICTHFANCELRSMVLVDRGMISSDSPATNFPGKVPNGPDLPNMDTEGQGLYPEHHCKTLHSTAQGCHNKDPKNFSPYDYLDASLTPLVDYWRKHIQDSGLSKKIELLITSPLTRSFIPRDLTYARSFSCDLSRTMQTAVGAFGHGGDTDGGDTDGIDATTLMVADAANSGRPAISESDEDTWWEEDKGETEEDILARGIKFMKWSWTWKEKEIAIVSHYCFSFHTLRAFGNDCHQVVKDEICEGFANCELCSMVFIDKA</sequence>
<dbReference type="OrthoDB" id="496981at2759"/>
<evidence type="ECO:0000313" key="2">
    <source>
        <dbReference type="Proteomes" id="UP001153076"/>
    </source>
</evidence>
<dbReference type="InterPro" id="IPR050275">
    <property type="entry name" value="PGM_Phosphatase"/>
</dbReference>